<dbReference type="PANTHER" id="PTHR42648">
    <property type="entry name" value="TRANSPOSASE, PUTATIVE-RELATED"/>
    <property type="match status" value="1"/>
</dbReference>
<dbReference type="Proteomes" id="UP000441208">
    <property type="component" value="Unassembled WGS sequence"/>
</dbReference>
<dbReference type="Gene3D" id="3.30.420.10">
    <property type="entry name" value="Ribonuclease H-like superfamily/Ribonuclease H"/>
    <property type="match status" value="1"/>
</dbReference>
<evidence type="ECO:0000313" key="26">
    <source>
        <dbReference type="Proteomes" id="UP000488956"/>
    </source>
</evidence>
<dbReference type="PROSITE" id="PS50994">
    <property type="entry name" value="INTEGRASE"/>
    <property type="match status" value="1"/>
</dbReference>
<evidence type="ECO:0000256" key="2">
    <source>
        <dbReference type="ARBA" id="ARBA00022723"/>
    </source>
</evidence>
<dbReference type="EMBL" id="QXGD01000413">
    <property type="protein sequence ID" value="KAE9240399.1"/>
    <property type="molecule type" value="Genomic_DNA"/>
</dbReference>
<keyword evidence="8" id="KW-0239">DNA-directed DNA polymerase</keyword>
<dbReference type="EMBL" id="QXGC01000374">
    <property type="protein sequence ID" value="KAE9238984.1"/>
    <property type="molecule type" value="Genomic_DNA"/>
</dbReference>
<comment type="caution">
    <text evidence="11">The sequence shown here is derived from an EMBL/GenBank/DDBJ whole genome shotgun (WGS) entry which is preliminary data.</text>
</comment>
<evidence type="ECO:0000256" key="4">
    <source>
        <dbReference type="ARBA" id="ARBA00022801"/>
    </source>
</evidence>
<dbReference type="Proteomes" id="UP000476176">
    <property type="component" value="Unassembled WGS sequence"/>
</dbReference>
<dbReference type="SUPFAM" id="SSF53098">
    <property type="entry name" value="Ribonuclease H-like"/>
    <property type="match status" value="1"/>
</dbReference>
<keyword evidence="9" id="KW-0233">DNA recombination</keyword>
<dbReference type="PANTHER" id="PTHR42648:SF11">
    <property type="entry name" value="TRANSPOSON TY4-P GAG-POL POLYPROTEIN"/>
    <property type="match status" value="1"/>
</dbReference>
<dbReference type="Proteomes" id="UP000488956">
    <property type="component" value="Unassembled WGS sequence"/>
</dbReference>
<evidence type="ECO:0000313" key="12">
    <source>
        <dbReference type="EMBL" id="KAE9117416.1"/>
    </source>
</evidence>
<evidence type="ECO:0000313" key="14">
    <source>
        <dbReference type="EMBL" id="KAE9146882.1"/>
    </source>
</evidence>
<keyword evidence="3" id="KW-0255">Endonuclease</keyword>
<reference evidence="19 20" key="1">
    <citation type="submission" date="2018-08" db="EMBL/GenBank/DDBJ databases">
        <title>Genomic investigation of the strawberry pathogen Phytophthora fragariae indicates pathogenicity is determined by transcriptional variation in three key races.</title>
        <authorList>
            <person name="Adams T.M."/>
            <person name="Armitage A.D."/>
            <person name="Sobczyk M.K."/>
            <person name="Bates H.J."/>
            <person name="Dunwell J.M."/>
            <person name="Nellist C.F."/>
            <person name="Harrison R.J."/>
        </authorList>
    </citation>
    <scope>NUCLEOTIDE SEQUENCE [LARGE SCALE GENOMIC DNA]</scope>
    <source>
        <strain evidence="18 21">A4</strain>
        <strain evidence="17 22">BC-1</strain>
        <strain evidence="16 25">BC-23</strain>
        <strain evidence="15 20">NOV-27</strain>
        <strain evidence="14 23">NOV-5</strain>
        <strain evidence="12 24">NOV-71</strain>
        <strain evidence="11 19">NOV-9</strain>
        <strain evidence="13 26">ONT-3</strain>
    </source>
</reference>
<evidence type="ECO:0000313" key="23">
    <source>
        <dbReference type="Proteomes" id="UP000440732"/>
    </source>
</evidence>
<organism evidence="11 19">
    <name type="scientific">Phytophthora fragariae</name>
    <dbReference type="NCBI Taxonomy" id="53985"/>
    <lineage>
        <taxon>Eukaryota</taxon>
        <taxon>Sar</taxon>
        <taxon>Stramenopiles</taxon>
        <taxon>Oomycota</taxon>
        <taxon>Peronosporomycetes</taxon>
        <taxon>Peronosporales</taxon>
        <taxon>Peronosporaceae</taxon>
        <taxon>Phytophthora</taxon>
    </lineage>
</organism>
<evidence type="ECO:0000256" key="3">
    <source>
        <dbReference type="ARBA" id="ARBA00022759"/>
    </source>
</evidence>
<evidence type="ECO:0000313" key="17">
    <source>
        <dbReference type="EMBL" id="KAE9240399.1"/>
    </source>
</evidence>
<protein>
    <recommendedName>
        <fullName evidence="10">Integrase catalytic domain-containing protein</fullName>
    </recommendedName>
</protein>
<dbReference type="EMBL" id="QXGE01000374">
    <property type="protein sequence ID" value="KAE9314344.1"/>
    <property type="molecule type" value="Genomic_DNA"/>
</dbReference>
<dbReference type="Proteomes" id="UP000433483">
    <property type="component" value="Unassembled WGS sequence"/>
</dbReference>
<dbReference type="GO" id="GO:0003676">
    <property type="term" value="F:nucleic acid binding"/>
    <property type="evidence" value="ECO:0007669"/>
    <property type="project" value="InterPro"/>
</dbReference>
<keyword evidence="7" id="KW-0695">RNA-directed DNA polymerase</keyword>
<dbReference type="InterPro" id="IPR025724">
    <property type="entry name" value="GAG-pre-integrase_dom"/>
</dbReference>
<keyword evidence="1" id="KW-0540">Nuclease</keyword>
<name>A0A6A3F486_9STRA</name>
<keyword evidence="4" id="KW-0378">Hydrolase</keyword>
<dbReference type="AlphaFoldDB" id="A0A6A3F486"/>
<dbReference type="InterPro" id="IPR001584">
    <property type="entry name" value="Integrase_cat-core"/>
</dbReference>
<dbReference type="GO" id="GO:0006310">
    <property type="term" value="P:DNA recombination"/>
    <property type="evidence" value="ECO:0007669"/>
    <property type="project" value="UniProtKB-KW"/>
</dbReference>
<evidence type="ECO:0000313" key="16">
    <source>
        <dbReference type="EMBL" id="KAE9238984.1"/>
    </source>
</evidence>
<dbReference type="InterPro" id="IPR039537">
    <property type="entry name" value="Retrotran_Ty1/copia-like"/>
</dbReference>
<evidence type="ECO:0000313" key="20">
    <source>
        <dbReference type="Proteomes" id="UP000433483"/>
    </source>
</evidence>
<dbReference type="GO" id="GO:0046872">
    <property type="term" value="F:metal ion binding"/>
    <property type="evidence" value="ECO:0007669"/>
    <property type="project" value="UniProtKB-KW"/>
</dbReference>
<dbReference type="GO" id="GO:0003964">
    <property type="term" value="F:RNA-directed DNA polymerase activity"/>
    <property type="evidence" value="ECO:0007669"/>
    <property type="project" value="UniProtKB-KW"/>
</dbReference>
<dbReference type="OrthoDB" id="89837at2759"/>
<dbReference type="GO" id="GO:0016787">
    <property type="term" value="F:hydrolase activity"/>
    <property type="evidence" value="ECO:0007669"/>
    <property type="project" value="UniProtKB-KW"/>
</dbReference>
<keyword evidence="2" id="KW-0479">Metal-binding</keyword>
<keyword evidence="8" id="KW-0808">Transferase</keyword>
<evidence type="ECO:0000256" key="8">
    <source>
        <dbReference type="ARBA" id="ARBA00022932"/>
    </source>
</evidence>
<proteinExistence type="predicted"/>
<evidence type="ECO:0000259" key="10">
    <source>
        <dbReference type="PROSITE" id="PS50994"/>
    </source>
</evidence>
<accession>A0A6A3F486</accession>
<dbReference type="GO" id="GO:0003887">
    <property type="term" value="F:DNA-directed DNA polymerase activity"/>
    <property type="evidence" value="ECO:0007669"/>
    <property type="project" value="UniProtKB-KW"/>
</dbReference>
<keyword evidence="8" id="KW-0548">Nucleotidyltransferase</keyword>
<keyword evidence="5" id="KW-0460">Magnesium</keyword>
<dbReference type="GO" id="GO:0004519">
    <property type="term" value="F:endonuclease activity"/>
    <property type="evidence" value="ECO:0007669"/>
    <property type="project" value="UniProtKB-KW"/>
</dbReference>
<dbReference type="Proteomes" id="UP000440367">
    <property type="component" value="Unassembled WGS sequence"/>
</dbReference>
<dbReference type="EMBL" id="QXGA01000380">
    <property type="protein sequence ID" value="KAE9146882.1"/>
    <property type="molecule type" value="Genomic_DNA"/>
</dbReference>
<keyword evidence="6" id="KW-0229">DNA integration</keyword>
<evidence type="ECO:0000256" key="6">
    <source>
        <dbReference type="ARBA" id="ARBA00022908"/>
    </source>
</evidence>
<evidence type="ECO:0000313" key="13">
    <source>
        <dbReference type="EMBL" id="KAE9119621.1"/>
    </source>
</evidence>
<evidence type="ECO:0000313" key="24">
    <source>
        <dbReference type="Proteomes" id="UP000441208"/>
    </source>
</evidence>
<keyword evidence="20" id="KW-1185">Reference proteome</keyword>
<dbReference type="Pfam" id="PF13976">
    <property type="entry name" value="gag_pre-integrs"/>
    <property type="match status" value="1"/>
</dbReference>
<evidence type="ECO:0000313" key="11">
    <source>
        <dbReference type="EMBL" id="KAE8940585.1"/>
    </source>
</evidence>
<dbReference type="EMBL" id="QXGF01000415">
    <property type="protein sequence ID" value="KAE8940585.1"/>
    <property type="molecule type" value="Genomic_DNA"/>
</dbReference>
<dbReference type="InterPro" id="IPR036397">
    <property type="entry name" value="RNaseH_sf"/>
</dbReference>
<dbReference type="EMBL" id="QXFX01000339">
    <property type="protein sequence ID" value="KAE9119621.1"/>
    <property type="molecule type" value="Genomic_DNA"/>
</dbReference>
<evidence type="ECO:0000256" key="1">
    <source>
        <dbReference type="ARBA" id="ARBA00022722"/>
    </source>
</evidence>
<evidence type="ECO:0000313" key="15">
    <source>
        <dbReference type="EMBL" id="KAE9218523.1"/>
    </source>
</evidence>
<dbReference type="Proteomes" id="UP000440732">
    <property type="component" value="Unassembled WGS sequence"/>
</dbReference>
<evidence type="ECO:0000313" key="21">
    <source>
        <dbReference type="Proteomes" id="UP000437068"/>
    </source>
</evidence>
<dbReference type="EMBL" id="QXGB01000345">
    <property type="protein sequence ID" value="KAE9218523.1"/>
    <property type="molecule type" value="Genomic_DNA"/>
</dbReference>
<feature type="domain" description="Integrase catalytic" evidence="10">
    <location>
        <begin position="114"/>
        <end position="216"/>
    </location>
</feature>
<dbReference type="Proteomes" id="UP000437068">
    <property type="component" value="Unassembled WGS sequence"/>
</dbReference>
<evidence type="ECO:0000313" key="22">
    <source>
        <dbReference type="Proteomes" id="UP000440367"/>
    </source>
</evidence>
<evidence type="ECO:0000313" key="18">
    <source>
        <dbReference type="EMBL" id="KAE9314344.1"/>
    </source>
</evidence>
<dbReference type="InterPro" id="IPR012337">
    <property type="entry name" value="RNaseH-like_sf"/>
</dbReference>
<gene>
    <name evidence="18" type="ORF">PF001_g8306</name>
    <name evidence="17" type="ORF">PF002_g9778</name>
    <name evidence="16" type="ORF">PF004_g8156</name>
    <name evidence="15" type="ORF">PF005_g8231</name>
    <name evidence="14" type="ORF">PF006_g8380</name>
    <name evidence="12" type="ORF">PF007_g9288</name>
    <name evidence="11" type="ORF">PF009_g9606</name>
    <name evidence="13" type="ORF">PF010_g7790</name>
</gene>
<evidence type="ECO:0000256" key="9">
    <source>
        <dbReference type="ARBA" id="ARBA00023172"/>
    </source>
</evidence>
<dbReference type="Proteomes" id="UP000429523">
    <property type="component" value="Unassembled WGS sequence"/>
</dbReference>
<evidence type="ECO:0000256" key="5">
    <source>
        <dbReference type="ARBA" id="ARBA00022842"/>
    </source>
</evidence>
<evidence type="ECO:0000256" key="7">
    <source>
        <dbReference type="ARBA" id="ARBA00022918"/>
    </source>
</evidence>
<sequence length="216" mass="24751">MRACDFKLEFNDDQSTAWLCKDGLKLRFDCNGMLFRMRVKRSVRFVGAVEQRKNAMGLLHNRLGHANMKLIRELASEKVDFGININMQSLKDYDCFPCLSAKTKRPTYKRGSTRRNHPLEKLSMGLCCINRETAAGETISLLVVDEATRYRCCYLLKYKDEAVAPVETLVLKLNNQIKRAGHSVKLLHSDRGGEFVNDYLRVFCLKEGVEFKTTNG</sequence>
<evidence type="ECO:0000313" key="25">
    <source>
        <dbReference type="Proteomes" id="UP000476176"/>
    </source>
</evidence>
<dbReference type="GO" id="GO:0015074">
    <property type="term" value="P:DNA integration"/>
    <property type="evidence" value="ECO:0007669"/>
    <property type="project" value="UniProtKB-KW"/>
</dbReference>
<dbReference type="EMBL" id="QXFZ01000413">
    <property type="protein sequence ID" value="KAE9117416.1"/>
    <property type="molecule type" value="Genomic_DNA"/>
</dbReference>
<evidence type="ECO:0000313" key="19">
    <source>
        <dbReference type="Proteomes" id="UP000429523"/>
    </source>
</evidence>